<feature type="compositionally biased region" description="Acidic residues" evidence="6">
    <location>
        <begin position="987"/>
        <end position="1000"/>
    </location>
</feature>
<feature type="domain" description="FHA" evidence="7">
    <location>
        <begin position="24"/>
        <end position="89"/>
    </location>
</feature>
<proteinExistence type="inferred from homology"/>
<dbReference type="PANTHER" id="PTHR12162:SF0">
    <property type="entry name" value="NIBRIN"/>
    <property type="match status" value="1"/>
</dbReference>
<sequence>MWLLTHDGDLTQKKRYWLRPGTSHLLGRTRSENADFHFHIDAKSVSRKHLVITVREAAASTAVSPALACSEIVLEDSSKFGTWLDGEKFTGCERVIGGGKGYKGKHESHEIRLGNWNVAWRLEWQPVVLTASFGGGGGASGGSKKKKKGNKNEVSSEELRERLAPFDIAVVPEYVAGVTTHVVAPKRNTPRVLQALVQGKYVVSEGFVDALEKVARKEEAVMDADGNEEVPRAPLEEDFDGNWPREADFVPPTAKEPVPRPAEMVLPDPERETVFEGYTFIFSDQNQFDQLGPVVEQGTGKALLRKVETGSDETDGFIRFVKNAAGEKEMDEFVDGSRGKGVVVVRLAEPRGNDDEWWMRFYNSVDLGLNQRSINQNDFLDAILTNDASPLRQPLEPESDDEAIPSSIPGPPPSTSVGPSQMSVVPSREAQTQAADESPTSAESPVPKTTRKGFRRALTVSRFKGIDDFDPDIVPKRQHVSDDDDEMASAGASHFDASQSSVAQSQQPGASQARTRATRGKKRQLEPAEVLEISDDDYGNATDKLFPAASAMKRRKLEQQLQDAAMEDIPEASEDSPRKTAKRSSLIVPSELRKSRPEKDIDAKQIKQMARERREREDEQQRQAEEDALREVLEGMDIDEMKKLAKVEIMEIRPRKKPVQAEADNDDEDRWKPEWNGRKNFKKFRKRRPGDNDGNAQAPLRSRRVIVTLEEVRPQDMGFNAQDEFMLDNTSTFDSIRTRPRAGRSAGQSSRSIGGASSHPADTDDDDDDESSFRRRTARHSRPGSQQQRSGPASAIVIGSEDEAEMQDLDPEEIAGRPRNESIASALSSASNTRPGSNAEDNRSGRAATTTSNLPPTYDTAVASDKPRGPPPPLYSQRAPSPALSSQTLADDGAGGTYSTQRRGSRASAASGVSASTAATATTRGAAASSKRGAMGPPGPSAEQPAAKKQKKGTAAGKGKGKGKRGGGGQQVVVPKAELGKGLGKPEDEDENEEGSDDSGDDLKFRRRRG</sequence>
<keyword evidence="9" id="KW-1185">Reference proteome</keyword>
<protein>
    <recommendedName>
        <fullName evidence="7">FHA domain-containing protein</fullName>
    </recommendedName>
</protein>
<dbReference type="GO" id="GO:0007095">
    <property type="term" value="P:mitotic G2 DNA damage checkpoint signaling"/>
    <property type="evidence" value="ECO:0007669"/>
    <property type="project" value="InterPro"/>
</dbReference>
<evidence type="ECO:0000256" key="4">
    <source>
        <dbReference type="ARBA" id="ARBA00023242"/>
    </source>
</evidence>
<feature type="compositionally biased region" description="Acidic residues" evidence="6">
    <location>
        <begin position="800"/>
        <end position="813"/>
    </location>
</feature>
<dbReference type="InterPro" id="IPR040227">
    <property type="entry name" value="Nibrin-rel"/>
</dbReference>
<feature type="region of interest" description="Disordered" evidence="6">
    <location>
        <begin position="390"/>
        <end position="631"/>
    </location>
</feature>
<dbReference type="Gene3D" id="2.60.200.20">
    <property type="match status" value="1"/>
</dbReference>
<dbReference type="InterPro" id="IPR000253">
    <property type="entry name" value="FHA_dom"/>
</dbReference>
<feature type="compositionally biased region" description="Low complexity" evidence="6">
    <location>
        <begin position="906"/>
        <end position="930"/>
    </location>
</feature>
<comment type="similarity">
    <text evidence="5">Belongs to the Nibrin family.</text>
</comment>
<dbReference type="Gene3D" id="3.40.50.10980">
    <property type="entry name" value="Nibrin, BRCT2 domain"/>
    <property type="match status" value="1"/>
</dbReference>
<dbReference type="Pfam" id="PF16508">
    <property type="entry name" value="NIBRIN_BRCT_II"/>
    <property type="match status" value="1"/>
</dbReference>
<dbReference type="GO" id="GO:0000724">
    <property type="term" value="P:double-strand break repair via homologous recombination"/>
    <property type="evidence" value="ECO:0007669"/>
    <property type="project" value="TreeGrafter"/>
</dbReference>
<feature type="compositionally biased region" description="Acidic residues" evidence="6">
    <location>
        <begin position="565"/>
        <end position="574"/>
    </location>
</feature>
<gene>
    <name evidence="8" type="ORF">DIS24_g9980</name>
</gene>
<dbReference type="InterPro" id="IPR043014">
    <property type="entry name" value="Nibrin_BRCT2_sf"/>
</dbReference>
<feature type="compositionally biased region" description="Low complexity" evidence="6">
    <location>
        <begin position="497"/>
        <end position="513"/>
    </location>
</feature>
<evidence type="ECO:0000256" key="2">
    <source>
        <dbReference type="ARBA" id="ARBA00022763"/>
    </source>
</evidence>
<dbReference type="PROSITE" id="PS50006">
    <property type="entry name" value="FHA_DOMAIN"/>
    <property type="match status" value="1"/>
</dbReference>
<feature type="compositionally biased region" description="Basic and acidic residues" evidence="6">
    <location>
        <begin position="591"/>
        <end position="631"/>
    </location>
</feature>
<feature type="compositionally biased region" description="Polar residues" evidence="6">
    <location>
        <begin position="822"/>
        <end position="836"/>
    </location>
</feature>
<dbReference type="PANTHER" id="PTHR12162">
    <property type="entry name" value="NIBRIN-RELATED"/>
    <property type="match status" value="1"/>
</dbReference>
<feature type="region of interest" description="Disordered" evidence="6">
    <location>
        <begin position="135"/>
        <end position="158"/>
    </location>
</feature>
<keyword evidence="3" id="KW-0234">DNA repair</keyword>
<evidence type="ECO:0000256" key="1">
    <source>
        <dbReference type="ARBA" id="ARBA00004123"/>
    </source>
</evidence>
<dbReference type="GO" id="GO:0003684">
    <property type="term" value="F:damaged DNA binding"/>
    <property type="evidence" value="ECO:0007669"/>
    <property type="project" value="TreeGrafter"/>
</dbReference>
<reference evidence="8" key="1">
    <citation type="submission" date="2023-06" db="EMBL/GenBank/DDBJ databases">
        <title>Multi-omics analyses reveal the molecular pathogenesis toolkit of Lasiodiplodia hormozganensis, a cross-kingdom pathogen.</title>
        <authorList>
            <person name="Felix C."/>
            <person name="Meneses R."/>
            <person name="Goncalves M.F.M."/>
            <person name="Tilleman L."/>
            <person name="Duarte A.S."/>
            <person name="Jorrin-Novo J.V."/>
            <person name="Van De Peer Y."/>
            <person name="Deforce D."/>
            <person name="Van Nieuwerburgh F."/>
            <person name="Esteves A.C."/>
            <person name="Alves A."/>
        </authorList>
    </citation>
    <scope>NUCLEOTIDE SEQUENCE</scope>
    <source>
        <strain evidence="8">CBS 339.90</strain>
    </source>
</reference>
<keyword evidence="4" id="KW-0539">Nucleus</keyword>
<dbReference type="InterPro" id="IPR008984">
    <property type="entry name" value="SMAD_FHA_dom_sf"/>
</dbReference>
<feature type="region of interest" description="Disordered" evidence="6">
    <location>
        <begin position="655"/>
        <end position="1010"/>
    </location>
</feature>
<comment type="caution">
    <text evidence="8">The sequence shown here is derived from an EMBL/GenBank/DDBJ whole genome shotgun (WGS) entry which is preliminary data.</text>
</comment>
<dbReference type="GO" id="GO:0030870">
    <property type="term" value="C:Mre11 complex"/>
    <property type="evidence" value="ECO:0007669"/>
    <property type="project" value="InterPro"/>
</dbReference>
<evidence type="ECO:0000313" key="8">
    <source>
        <dbReference type="EMBL" id="KAK0638248.1"/>
    </source>
</evidence>
<dbReference type="SUPFAM" id="SSF49879">
    <property type="entry name" value="SMAD/FHA domain"/>
    <property type="match status" value="1"/>
</dbReference>
<evidence type="ECO:0000256" key="5">
    <source>
        <dbReference type="ARBA" id="ARBA00044757"/>
    </source>
</evidence>
<dbReference type="EMBL" id="JAUJDW010000098">
    <property type="protein sequence ID" value="KAK0638248.1"/>
    <property type="molecule type" value="Genomic_DNA"/>
</dbReference>
<dbReference type="InterPro" id="IPR032429">
    <property type="entry name" value="Nibrin_BRCT2"/>
</dbReference>
<evidence type="ECO:0000259" key="7">
    <source>
        <dbReference type="PROSITE" id="PS50006"/>
    </source>
</evidence>
<dbReference type="CDD" id="cd22667">
    <property type="entry name" value="FHA_NBN"/>
    <property type="match status" value="1"/>
</dbReference>
<dbReference type="Pfam" id="PF00498">
    <property type="entry name" value="FHA"/>
    <property type="match status" value="1"/>
</dbReference>
<organism evidence="8 9">
    <name type="scientific">Lasiodiplodia hormozganensis</name>
    <dbReference type="NCBI Taxonomy" id="869390"/>
    <lineage>
        <taxon>Eukaryota</taxon>
        <taxon>Fungi</taxon>
        <taxon>Dikarya</taxon>
        <taxon>Ascomycota</taxon>
        <taxon>Pezizomycotina</taxon>
        <taxon>Dothideomycetes</taxon>
        <taxon>Dothideomycetes incertae sedis</taxon>
        <taxon>Botryosphaeriales</taxon>
        <taxon>Botryosphaeriaceae</taxon>
        <taxon>Lasiodiplodia</taxon>
    </lineage>
</organism>
<feature type="compositionally biased region" description="Low complexity" evidence="6">
    <location>
        <begin position="743"/>
        <end position="758"/>
    </location>
</feature>
<accession>A0AA39XQA7</accession>
<keyword evidence="2" id="KW-0227">DNA damage</keyword>
<evidence type="ECO:0000256" key="3">
    <source>
        <dbReference type="ARBA" id="ARBA00023204"/>
    </source>
</evidence>
<evidence type="ECO:0000256" key="6">
    <source>
        <dbReference type="SAM" id="MobiDB-lite"/>
    </source>
</evidence>
<feature type="compositionally biased region" description="Basic residues" evidence="6">
    <location>
        <begin position="679"/>
        <end position="688"/>
    </location>
</feature>
<name>A0AA39XQA7_9PEZI</name>
<feature type="compositionally biased region" description="Polar residues" evidence="6">
    <location>
        <begin position="421"/>
        <end position="443"/>
    </location>
</feature>
<dbReference type="AlphaFoldDB" id="A0AA39XQA7"/>
<comment type="subcellular location">
    <subcellularLocation>
        <location evidence="1">Nucleus</location>
    </subcellularLocation>
</comment>
<dbReference type="Proteomes" id="UP001175001">
    <property type="component" value="Unassembled WGS sequence"/>
</dbReference>
<evidence type="ECO:0000313" key="9">
    <source>
        <dbReference type="Proteomes" id="UP001175001"/>
    </source>
</evidence>